<evidence type="ECO:0000256" key="1">
    <source>
        <dbReference type="SAM" id="MobiDB-lite"/>
    </source>
</evidence>
<gene>
    <name evidence="2" type="ORF">Zm00014a_042185</name>
</gene>
<comment type="caution">
    <text evidence="2">The sequence shown here is derived from an EMBL/GenBank/DDBJ whole genome shotgun (WGS) entry which is preliminary data.</text>
</comment>
<organism evidence="2">
    <name type="scientific">Zea mays</name>
    <name type="common">Maize</name>
    <dbReference type="NCBI Taxonomy" id="4577"/>
    <lineage>
        <taxon>Eukaryota</taxon>
        <taxon>Viridiplantae</taxon>
        <taxon>Streptophyta</taxon>
        <taxon>Embryophyta</taxon>
        <taxon>Tracheophyta</taxon>
        <taxon>Spermatophyta</taxon>
        <taxon>Magnoliopsida</taxon>
        <taxon>Liliopsida</taxon>
        <taxon>Poales</taxon>
        <taxon>Poaceae</taxon>
        <taxon>PACMAD clade</taxon>
        <taxon>Panicoideae</taxon>
        <taxon>Andropogonodae</taxon>
        <taxon>Andropogoneae</taxon>
        <taxon>Tripsacinae</taxon>
        <taxon>Zea</taxon>
    </lineage>
</organism>
<name>A0A3L6DWR8_MAIZE</name>
<evidence type="ECO:0000313" key="2">
    <source>
        <dbReference type="EMBL" id="PWZ13174.1"/>
    </source>
</evidence>
<feature type="compositionally biased region" description="Polar residues" evidence="1">
    <location>
        <begin position="40"/>
        <end position="55"/>
    </location>
</feature>
<feature type="region of interest" description="Disordered" evidence="1">
    <location>
        <begin position="25"/>
        <end position="55"/>
    </location>
</feature>
<accession>A0A3L6DWR8</accession>
<dbReference type="Proteomes" id="UP000251960">
    <property type="component" value="Chromosome 7"/>
</dbReference>
<dbReference type="EMBL" id="NCVQ01000008">
    <property type="protein sequence ID" value="PWZ13174.1"/>
    <property type="molecule type" value="Genomic_DNA"/>
</dbReference>
<proteinExistence type="predicted"/>
<sequence length="173" mass="19063">MNIVGPFDTWIDQQTQHVLLPGERVSYHKTGPPFPLSPPYSDTPQRQPSSPTSEFDVTVQEDLRLSSGDFWSSVGPSMPDGEGLPPGLCESMELTESWFNTDEPNVSVEPHMTPPGDISGRSGLEILKPLEANCSVTILHALSRILSMYFSSASILICTRFWTCYNSKTSQGL</sequence>
<dbReference type="AlphaFoldDB" id="A0A3L6DWR8"/>
<protein>
    <submittedName>
        <fullName evidence="2">Uncharacterized protein</fullName>
    </submittedName>
</protein>
<reference evidence="2" key="1">
    <citation type="journal article" date="2018" name="Nat. Genet.">
        <title>Extensive intraspecific gene order and gene structural variations between Mo17 and other maize genomes.</title>
        <authorList>
            <person name="Sun S."/>
            <person name="Zhou Y."/>
            <person name="Chen J."/>
            <person name="Shi J."/>
            <person name="Zhao H."/>
            <person name="Zhao H."/>
            <person name="Song W."/>
            <person name="Zhang M."/>
            <person name="Cui Y."/>
            <person name="Dong X."/>
            <person name="Liu H."/>
            <person name="Ma X."/>
            <person name="Jiao Y."/>
            <person name="Wang B."/>
            <person name="Wei X."/>
            <person name="Stein J.C."/>
            <person name="Glaubitz J.C."/>
            <person name="Lu F."/>
            <person name="Yu G."/>
            <person name="Liang C."/>
            <person name="Fengler K."/>
            <person name="Li B."/>
            <person name="Rafalski A."/>
            <person name="Schnable P.S."/>
            <person name="Ware D.H."/>
            <person name="Buckler E.S."/>
            <person name="Lai J."/>
        </authorList>
    </citation>
    <scope>NUCLEOTIDE SEQUENCE [LARGE SCALE GENOMIC DNA]</scope>
    <source>
        <tissue evidence="2">Seedling</tissue>
    </source>
</reference>